<gene>
    <name evidence="1" type="ORF">L490_5323</name>
</gene>
<dbReference type="EMBL" id="JGWH01000063">
    <property type="protein sequence ID" value="KCV36341.1"/>
    <property type="molecule type" value="Genomic_DNA"/>
</dbReference>
<sequence length="38" mass="4341">MGRALNRITAESDAFGGAERDAFIAQRYEEIERQWANP</sequence>
<comment type="caution">
    <text evidence="1">The sequence shown here is derived from an EMBL/GenBank/DDBJ whole genome shotgun (WGS) entry which is preliminary data.</text>
</comment>
<accession>A0ABR4RJ39</accession>
<evidence type="ECO:0000313" key="2">
    <source>
        <dbReference type="Proteomes" id="UP000025756"/>
    </source>
</evidence>
<evidence type="ECO:0000313" key="1">
    <source>
        <dbReference type="EMBL" id="KCV36341.1"/>
    </source>
</evidence>
<dbReference type="Proteomes" id="UP000025756">
    <property type="component" value="Unassembled WGS sequence"/>
</dbReference>
<name>A0ABR4RJ39_BORBO</name>
<proteinExistence type="predicted"/>
<protein>
    <submittedName>
        <fullName evidence="1">Uncharacterized protein</fullName>
    </submittedName>
</protein>
<keyword evidence="2" id="KW-1185">Reference proteome</keyword>
<reference evidence="1 2" key="1">
    <citation type="submission" date="2014-03" db="EMBL/GenBank/DDBJ databases">
        <title>Genome sequence of Bordetella bronchiseptica.</title>
        <authorList>
            <person name="Harvill E."/>
            <person name="Goodfield L.L."/>
            <person name="Ivanov Y.V."/>
            <person name="Meyer J.A."/>
            <person name="Muse S.J."/>
            <person name="Jacobs N."/>
            <person name="Bendor L."/>
            <person name="Smallridge W.E."/>
            <person name="Brinkac L.M."/>
            <person name="Sanka R."/>
            <person name="Kim M."/>
            <person name="Losada L."/>
        </authorList>
    </citation>
    <scope>NUCLEOTIDE SEQUENCE [LARGE SCALE GENOMIC DNA]</scope>
    <source>
        <strain evidence="1 2">00-P-2796</strain>
    </source>
</reference>
<organism evidence="1 2">
    <name type="scientific">Bordetella bronchiseptica 00-P-2796</name>
    <dbReference type="NCBI Taxonomy" id="1331199"/>
    <lineage>
        <taxon>Bacteria</taxon>
        <taxon>Pseudomonadati</taxon>
        <taxon>Pseudomonadota</taxon>
        <taxon>Betaproteobacteria</taxon>
        <taxon>Burkholderiales</taxon>
        <taxon>Alcaligenaceae</taxon>
        <taxon>Bordetella</taxon>
    </lineage>
</organism>